<organism evidence="5 6">
    <name type="scientific">Paenibacillus residui</name>
    <dbReference type="NCBI Taxonomy" id="629724"/>
    <lineage>
        <taxon>Bacteria</taxon>
        <taxon>Bacillati</taxon>
        <taxon>Bacillota</taxon>
        <taxon>Bacilli</taxon>
        <taxon>Bacillales</taxon>
        <taxon>Paenibacillaceae</taxon>
        <taxon>Paenibacillus</taxon>
    </lineage>
</organism>
<dbReference type="SUPFAM" id="SSF56281">
    <property type="entry name" value="Metallo-hydrolase/oxidoreductase"/>
    <property type="match status" value="1"/>
</dbReference>
<dbReference type="GO" id="GO:0016787">
    <property type="term" value="F:hydrolase activity"/>
    <property type="evidence" value="ECO:0007669"/>
    <property type="project" value="UniProtKB-KW"/>
</dbReference>
<feature type="domain" description="Metallo-beta-lactamase" evidence="4">
    <location>
        <begin position="24"/>
        <end position="217"/>
    </location>
</feature>
<keyword evidence="6" id="KW-1185">Reference proteome</keyword>
<dbReference type="InterPro" id="IPR001279">
    <property type="entry name" value="Metallo-B-lactamas"/>
</dbReference>
<evidence type="ECO:0000313" key="5">
    <source>
        <dbReference type="EMBL" id="MFD0868877.1"/>
    </source>
</evidence>
<dbReference type="Pfam" id="PF00753">
    <property type="entry name" value="Lactamase_B"/>
    <property type="match status" value="1"/>
</dbReference>
<reference evidence="6" key="1">
    <citation type="journal article" date="2019" name="Int. J. Syst. Evol. Microbiol.">
        <title>The Global Catalogue of Microorganisms (GCM) 10K type strain sequencing project: providing services to taxonomists for standard genome sequencing and annotation.</title>
        <authorList>
            <consortium name="The Broad Institute Genomics Platform"/>
            <consortium name="The Broad Institute Genome Sequencing Center for Infectious Disease"/>
            <person name="Wu L."/>
            <person name="Ma J."/>
        </authorList>
    </citation>
    <scope>NUCLEOTIDE SEQUENCE [LARGE SCALE GENOMIC DNA]</scope>
    <source>
        <strain evidence="6">CCUG 57263</strain>
    </source>
</reference>
<name>A0ABW3D8U9_9BACL</name>
<dbReference type="InterPro" id="IPR050855">
    <property type="entry name" value="NDM-1-like"/>
</dbReference>
<dbReference type="EMBL" id="JBHTIU010000025">
    <property type="protein sequence ID" value="MFD0868877.1"/>
    <property type="molecule type" value="Genomic_DNA"/>
</dbReference>
<comment type="catalytic activity">
    <reaction evidence="1">
        <text>3',5'-cyclic CMP + H2O = CMP + H(+)</text>
        <dbReference type="Rhea" id="RHEA:72675"/>
        <dbReference type="ChEBI" id="CHEBI:15377"/>
        <dbReference type="ChEBI" id="CHEBI:15378"/>
        <dbReference type="ChEBI" id="CHEBI:58003"/>
        <dbReference type="ChEBI" id="CHEBI:60377"/>
    </reaction>
    <physiologicalReaction direction="left-to-right" evidence="1">
        <dbReference type="Rhea" id="RHEA:72676"/>
    </physiologicalReaction>
</comment>
<gene>
    <name evidence="5" type="ORF">ACFQ03_06920</name>
</gene>
<proteinExistence type="predicted"/>
<dbReference type="SMART" id="SM00849">
    <property type="entry name" value="Lactamase_B"/>
    <property type="match status" value="1"/>
</dbReference>
<dbReference type="EC" id="3.-.-.-" evidence="5"/>
<protein>
    <submittedName>
        <fullName evidence="5">MBL fold metallo-hydrolase</fullName>
        <ecNumber evidence="5">3.-.-.-</ecNumber>
    </submittedName>
</protein>
<sequence length="245" mass="27050">MKISDNLYLVGSGQFGMQLSDLKDCNVYLVDCGEEAVLIDAGGGVRPQAILSNIEQSGIPLERITHILLTHVHGDHAAGAFYFQNTYGWKVIVSEEAAPWLEQGDRDKTSLNQAIEAGVYARDFSYPACPVAGTVQDGDELRIGSVTFRVIDTPGHSRGHVSYLWEKEGKRSLFSGDVIFAGGKIVLQNTWDCVIQDYARSIARLHGLKIDALYPGHGPFLNTLAWKHIEMAHEKFVRLDIPPNL</sequence>
<comment type="catalytic activity">
    <reaction evidence="3">
        <text>3',5'-cyclic UMP + H2O = UMP + H(+)</text>
        <dbReference type="Rhea" id="RHEA:70575"/>
        <dbReference type="ChEBI" id="CHEBI:15377"/>
        <dbReference type="ChEBI" id="CHEBI:15378"/>
        <dbReference type="ChEBI" id="CHEBI:57865"/>
        <dbReference type="ChEBI" id="CHEBI:184387"/>
    </reaction>
    <physiologicalReaction direction="left-to-right" evidence="3">
        <dbReference type="Rhea" id="RHEA:70576"/>
    </physiologicalReaction>
</comment>
<evidence type="ECO:0000259" key="4">
    <source>
        <dbReference type="SMART" id="SM00849"/>
    </source>
</evidence>
<comment type="caution">
    <text evidence="5">The sequence shown here is derived from an EMBL/GenBank/DDBJ whole genome shotgun (WGS) entry which is preliminary data.</text>
</comment>
<comment type="function">
    <text evidence="2">Counteracts the endogenous Pycsar antiviral defense system. Phosphodiesterase that enables metal-dependent hydrolysis of host cyclic nucleotide Pycsar defense signals such as cCMP and cUMP.</text>
</comment>
<dbReference type="Proteomes" id="UP001597120">
    <property type="component" value="Unassembled WGS sequence"/>
</dbReference>
<keyword evidence="5" id="KW-0378">Hydrolase</keyword>
<dbReference type="RefSeq" id="WP_379287045.1">
    <property type="nucleotide sequence ID" value="NZ_JBHTIU010000025.1"/>
</dbReference>
<dbReference type="Gene3D" id="3.60.15.10">
    <property type="entry name" value="Ribonuclease Z/Hydroxyacylglutathione hydrolase-like"/>
    <property type="match status" value="1"/>
</dbReference>
<evidence type="ECO:0000313" key="6">
    <source>
        <dbReference type="Proteomes" id="UP001597120"/>
    </source>
</evidence>
<evidence type="ECO:0000256" key="2">
    <source>
        <dbReference type="ARBA" id="ARBA00034301"/>
    </source>
</evidence>
<accession>A0ABW3D8U9</accession>
<dbReference type="InterPro" id="IPR036866">
    <property type="entry name" value="RibonucZ/Hydroxyglut_hydro"/>
</dbReference>
<dbReference type="PANTHER" id="PTHR42951">
    <property type="entry name" value="METALLO-BETA-LACTAMASE DOMAIN-CONTAINING"/>
    <property type="match status" value="1"/>
</dbReference>
<evidence type="ECO:0000256" key="3">
    <source>
        <dbReference type="ARBA" id="ARBA00048505"/>
    </source>
</evidence>
<evidence type="ECO:0000256" key="1">
    <source>
        <dbReference type="ARBA" id="ARBA00034221"/>
    </source>
</evidence>